<feature type="region of interest" description="Disordered" evidence="1">
    <location>
        <begin position="1"/>
        <end position="51"/>
    </location>
</feature>
<evidence type="ECO:0000313" key="2">
    <source>
        <dbReference type="EMBL" id="ADU37791.1"/>
    </source>
</evidence>
<reference evidence="2 3" key="2">
    <citation type="journal article" date="2013" name="Genome Announc.">
        <title>Genome of the Root-Associated Plant Growth-Promoting Bacterium Variovorax paradoxus Strain EPS.</title>
        <authorList>
            <person name="Han J.I."/>
            <person name="Spain J.C."/>
            <person name="Leadbetter J.R."/>
            <person name="Ovchinnikova G."/>
            <person name="Goodwin L.A."/>
            <person name="Han C.S."/>
            <person name="Woyke T."/>
            <person name="Davenport K.W."/>
            <person name="Orwin P.M."/>
        </authorList>
    </citation>
    <scope>NUCLEOTIDE SEQUENCE [LARGE SCALE GENOMIC DNA]</scope>
    <source>
        <strain evidence="2 3">EPS</strain>
    </source>
</reference>
<gene>
    <name evidence="2" type="ordered locus">Varpa_3607</name>
</gene>
<evidence type="ECO:0000256" key="1">
    <source>
        <dbReference type="SAM" id="MobiDB-lite"/>
    </source>
</evidence>
<dbReference type="EMBL" id="CP002417">
    <property type="protein sequence ID" value="ADU37791.1"/>
    <property type="molecule type" value="Genomic_DNA"/>
</dbReference>
<dbReference type="Proteomes" id="UP000008917">
    <property type="component" value="Chromosome"/>
</dbReference>
<evidence type="ECO:0000313" key="3">
    <source>
        <dbReference type="Proteomes" id="UP000008917"/>
    </source>
</evidence>
<reference evidence="3" key="1">
    <citation type="submission" date="2010-12" db="EMBL/GenBank/DDBJ databases">
        <title>Complete sequence of Variovorax paradoxus EPS.</title>
        <authorList>
            <consortium name="US DOE Joint Genome Institute"/>
            <person name="Lucas S."/>
            <person name="Copeland A."/>
            <person name="Lapidus A."/>
            <person name="Cheng J.-F."/>
            <person name="Goodwin L."/>
            <person name="Pitluck S."/>
            <person name="Teshima H."/>
            <person name="Detter J.C."/>
            <person name="Han C."/>
            <person name="Tapia R."/>
            <person name="Land M."/>
            <person name="Hauser L."/>
            <person name="Kyrpides N."/>
            <person name="Ivanova N."/>
            <person name="Ovchinnikova G."/>
            <person name="Orwin P."/>
            <person name="Han J.-I.G."/>
            <person name="Woyke T."/>
        </authorList>
    </citation>
    <scope>NUCLEOTIDE SEQUENCE [LARGE SCALE GENOMIC DNA]</scope>
    <source>
        <strain evidence="3">EPS</strain>
    </source>
</reference>
<protein>
    <submittedName>
        <fullName evidence="2">Uncharacterized protein</fullName>
    </submittedName>
</protein>
<feature type="compositionally biased region" description="Basic and acidic residues" evidence="1">
    <location>
        <begin position="1"/>
        <end position="10"/>
    </location>
</feature>
<name>E6UYG7_VARPE</name>
<dbReference type="KEGG" id="vpe:Varpa_3607"/>
<organism evidence="2 3">
    <name type="scientific">Variovorax paradoxus (strain EPS)</name>
    <dbReference type="NCBI Taxonomy" id="595537"/>
    <lineage>
        <taxon>Bacteria</taxon>
        <taxon>Pseudomonadati</taxon>
        <taxon>Pseudomonadota</taxon>
        <taxon>Betaproteobacteria</taxon>
        <taxon>Burkholderiales</taxon>
        <taxon>Comamonadaceae</taxon>
        <taxon>Variovorax</taxon>
    </lineage>
</organism>
<feature type="compositionally biased region" description="Polar residues" evidence="1">
    <location>
        <begin position="42"/>
        <end position="51"/>
    </location>
</feature>
<dbReference type="AlphaFoldDB" id="E6UYG7"/>
<proteinExistence type="predicted"/>
<accession>E6UYG7</accession>
<dbReference type="HOGENOM" id="CLU_3105095_0_0_4"/>
<sequence>MEMRSAEKEILTTFSLEEPLDERVQKQMQKRPLPTPEDRQDSVSFSNLKPG</sequence>